<dbReference type="InterPro" id="IPR058361">
    <property type="entry name" value="DUF8048"/>
</dbReference>
<organism evidence="2 3">
    <name type="scientific">Natronomonas salsuginis</name>
    <dbReference type="NCBI Taxonomy" id="2217661"/>
    <lineage>
        <taxon>Archaea</taxon>
        <taxon>Methanobacteriati</taxon>
        <taxon>Methanobacteriota</taxon>
        <taxon>Stenosarchaea group</taxon>
        <taxon>Halobacteria</taxon>
        <taxon>Halobacteriales</taxon>
        <taxon>Natronomonadaceae</taxon>
        <taxon>Natronomonas</taxon>
    </lineage>
</organism>
<proteinExistence type="predicted"/>
<dbReference type="RefSeq" id="WP_137276421.1">
    <property type="nucleotide sequence ID" value="NZ_QKNX01000003.1"/>
</dbReference>
<sequence length="119" mass="13166">MTGTGGPLDGNAIVLAAAKASVSGERLPELVDRAQATLETRRDEYGRRYECVHEENGQVVFFVEEGHWADLGAELGLERREWAALRRAHAEHLRQLGGELGRRAEFETALDVREVVVIG</sequence>
<comment type="caution">
    <text evidence="2">The sequence shown here is derived from an EMBL/GenBank/DDBJ whole genome shotgun (WGS) entry which is preliminary data.</text>
</comment>
<feature type="domain" description="DUF8048" evidence="1">
    <location>
        <begin position="7"/>
        <end position="119"/>
    </location>
</feature>
<dbReference type="Proteomes" id="UP000308037">
    <property type="component" value="Unassembled WGS sequence"/>
</dbReference>
<keyword evidence="3" id="KW-1185">Reference proteome</keyword>
<dbReference type="AlphaFoldDB" id="A0A4U5J8M3"/>
<evidence type="ECO:0000313" key="2">
    <source>
        <dbReference type="EMBL" id="TKR25422.1"/>
    </source>
</evidence>
<gene>
    <name evidence="2" type="ORF">DM868_08325</name>
</gene>
<accession>A0A4U5J8M3</accession>
<evidence type="ECO:0000313" key="3">
    <source>
        <dbReference type="Proteomes" id="UP000308037"/>
    </source>
</evidence>
<dbReference type="Pfam" id="PF26222">
    <property type="entry name" value="DUF8048"/>
    <property type="match status" value="1"/>
</dbReference>
<protein>
    <recommendedName>
        <fullName evidence="1">DUF8048 domain-containing protein</fullName>
    </recommendedName>
</protein>
<dbReference type="OrthoDB" id="235313at2157"/>
<evidence type="ECO:0000259" key="1">
    <source>
        <dbReference type="Pfam" id="PF26222"/>
    </source>
</evidence>
<reference evidence="2 3" key="1">
    <citation type="submission" date="2019-04" db="EMBL/GenBank/DDBJ databases">
        <title>Natronomonas sp. F20-122 a newhaloarchaeon isolated from a saline saltern of Isla Bacuta, Huelva, Spain.</title>
        <authorList>
            <person name="Duran-Viseras A."/>
            <person name="Sanchez-Porro C."/>
            <person name="Ventosa A."/>
        </authorList>
    </citation>
    <scope>NUCLEOTIDE SEQUENCE [LARGE SCALE GENOMIC DNA]</scope>
    <source>
        <strain evidence="2 3">F20-122</strain>
    </source>
</reference>
<name>A0A4U5J8M3_9EURY</name>
<dbReference type="EMBL" id="QKNX01000003">
    <property type="protein sequence ID" value="TKR25422.1"/>
    <property type="molecule type" value="Genomic_DNA"/>
</dbReference>